<dbReference type="SUPFAM" id="SSF56601">
    <property type="entry name" value="beta-lactamase/transpeptidase-like"/>
    <property type="match status" value="1"/>
</dbReference>
<feature type="transmembrane region" description="Helical" evidence="2">
    <location>
        <begin position="402"/>
        <end position="423"/>
    </location>
</feature>
<name>A0A1B2HUA0_9PSEU</name>
<dbReference type="EMBL" id="CP016793">
    <property type="protein sequence ID" value="ANZ41265.1"/>
    <property type="molecule type" value="Genomic_DNA"/>
</dbReference>
<dbReference type="AlphaFoldDB" id="A0A1B2HUA0"/>
<dbReference type="OrthoDB" id="4281716at2"/>
<keyword evidence="2" id="KW-0472">Membrane</keyword>
<feature type="domain" description="Beta-lactamase-related" evidence="3">
    <location>
        <begin position="22"/>
        <end position="304"/>
    </location>
</feature>
<dbReference type="InterPro" id="IPR001466">
    <property type="entry name" value="Beta-lactam-related"/>
</dbReference>
<dbReference type="InterPro" id="IPR012338">
    <property type="entry name" value="Beta-lactam/transpept-like"/>
</dbReference>
<reference evidence="4 5" key="1">
    <citation type="submission" date="2016-07" db="EMBL/GenBank/DDBJ databases">
        <title>Complete genome sequence of the Lentzea guizhouensis DHS C013.</title>
        <authorList>
            <person name="Cao C."/>
        </authorList>
    </citation>
    <scope>NUCLEOTIDE SEQUENCE [LARGE SCALE GENOMIC DNA]</scope>
    <source>
        <strain evidence="4 5">DHS C013</strain>
    </source>
</reference>
<dbReference type="Gene3D" id="3.40.710.10">
    <property type="entry name" value="DD-peptidase/beta-lactamase superfamily"/>
    <property type="match status" value="1"/>
</dbReference>
<feature type="transmembrane region" description="Helical" evidence="2">
    <location>
        <begin position="368"/>
        <end position="390"/>
    </location>
</feature>
<feature type="transmembrane region" description="Helical" evidence="2">
    <location>
        <begin position="335"/>
        <end position="356"/>
    </location>
</feature>
<evidence type="ECO:0000313" key="4">
    <source>
        <dbReference type="EMBL" id="ANZ41265.1"/>
    </source>
</evidence>
<dbReference type="Pfam" id="PF00144">
    <property type="entry name" value="Beta-lactamase"/>
    <property type="match status" value="1"/>
</dbReference>
<gene>
    <name evidence="4" type="ORF">BBK82_40160</name>
</gene>
<sequence length="427" mass="46061">MNSIWAIGLVAALASPPDMSTVDNYVTGYLSAASYPGVAVAITKGDQVIMTKGYGHDSTGAPITEHSKMAVASVSKSFTALAVQQLAGAGGLDLDRPVRTYVTDFAVDDPRGERITTRHLLNHTSGITDGTLHEKSLPQPNSPQEAVERARQATLASDPGSRNRYTNTNYHLAARVVEVVSGERFNDYLERHVFEPFGMRDTTAIDVTPRDLPADYVKGHGYAYGMSVAVTEPHRFVAGSDGVVTTAADMARWLVRQQAPRDGMGWATDQQGRLRHSGIWFTATAGQLVTKSGYGIAVMANSGVGLANEGTSQLENGIADVLDGKTPEEPGSPRLLTDLVLAALTLLSLALNVRALRRPRRFHKAWQLVRFVPLGVLVALPALTGLLYGGGRDITFYQLAHYSLPLVVWLGVSSVMNISVAVVRWRR</sequence>
<evidence type="ECO:0000256" key="2">
    <source>
        <dbReference type="SAM" id="Phobius"/>
    </source>
</evidence>
<keyword evidence="2" id="KW-1133">Transmembrane helix</keyword>
<organism evidence="4 5">
    <name type="scientific">Lentzea guizhouensis</name>
    <dbReference type="NCBI Taxonomy" id="1586287"/>
    <lineage>
        <taxon>Bacteria</taxon>
        <taxon>Bacillati</taxon>
        <taxon>Actinomycetota</taxon>
        <taxon>Actinomycetes</taxon>
        <taxon>Pseudonocardiales</taxon>
        <taxon>Pseudonocardiaceae</taxon>
        <taxon>Lentzea</taxon>
    </lineage>
</organism>
<dbReference type="PANTHER" id="PTHR46825">
    <property type="entry name" value="D-ALANYL-D-ALANINE-CARBOXYPEPTIDASE/ENDOPEPTIDASE AMPH"/>
    <property type="match status" value="1"/>
</dbReference>
<protein>
    <recommendedName>
        <fullName evidence="3">Beta-lactamase-related domain-containing protein</fullName>
    </recommendedName>
</protein>
<dbReference type="RefSeq" id="WP_065919601.1">
    <property type="nucleotide sequence ID" value="NZ_CP016793.1"/>
</dbReference>
<evidence type="ECO:0000259" key="3">
    <source>
        <dbReference type="Pfam" id="PF00144"/>
    </source>
</evidence>
<evidence type="ECO:0000313" key="5">
    <source>
        <dbReference type="Proteomes" id="UP000093053"/>
    </source>
</evidence>
<accession>A0A1B2HUA0</accession>
<feature type="region of interest" description="Disordered" evidence="1">
    <location>
        <begin position="124"/>
        <end position="147"/>
    </location>
</feature>
<keyword evidence="5" id="KW-1185">Reference proteome</keyword>
<keyword evidence="2" id="KW-0812">Transmembrane</keyword>
<dbReference type="InterPro" id="IPR050491">
    <property type="entry name" value="AmpC-like"/>
</dbReference>
<dbReference type="PANTHER" id="PTHR46825:SF9">
    <property type="entry name" value="BETA-LACTAMASE-RELATED DOMAIN-CONTAINING PROTEIN"/>
    <property type="match status" value="1"/>
</dbReference>
<evidence type="ECO:0000256" key="1">
    <source>
        <dbReference type="SAM" id="MobiDB-lite"/>
    </source>
</evidence>
<dbReference type="Proteomes" id="UP000093053">
    <property type="component" value="Chromosome"/>
</dbReference>
<dbReference type="STRING" id="1586287.BBK82_40160"/>
<proteinExistence type="predicted"/>
<dbReference type="KEGG" id="led:BBK82_40160"/>